<evidence type="ECO:0000256" key="1">
    <source>
        <dbReference type="SAM" id="SignalP"/>
    </source>
</evidence>
<comment type="caution">
    <text evidence="2">The sequence shown here is derived from an EMBL/GenBank/DDBJ whole genome shotgun (WGS) entry which is preliminary data.</text>
</comment>
<organism evidence="2 3">
    <name type="scientific">Mycena metata</name>
    <dbReference type="NCBI Taxonomy" id="1033252"/>
    <lineage>
        <taxon>Eukaryota</taxon>
        <taxon>Fungi</taxon>
        <taxon>Dikarya</taxon>
        <taxon>Basidiomycota</taxon>
        <taxon>Agaricomycotina</taxon>
        <taxon>Agaricomycetes</taxon>
        <taxon>Agaricomycetidae</taxon>
        <taxon>Agaricales</taxon>
        <taxon>Marasmiineae</taxon>
        <taxon>Mycenaceae</taxon>
        <taxon>Mycena</taxon>
    </lineage>
</organism>
<evidence type="ECO:0000313" key="3">
    <source>
        <dbReference type="Proteomes" id="UP001215598"/>
    </source>
</evidence>
<accession>A0AAD7MMU3</accession>
<dbReference type="Proteomes" id="UP001215598">
    <property type="component" value="Unassembled WGS sequence"/>
</dbReference>
<evidence type="ECO:0008006" key="4">
    <source>
        <dbReference type="Google" id="ProtNLM"/>
    </source>
</evidence>
<gene>
    <name evidence="2" type="ORF">B0H16DRAFT_1595438</name>
</gene>
<keyword evidence="3" id="KW-1185">Reference proteome</keyword>
<feature type="signal peptide" evidence="1">
    <location>
        <begin position="1"/>
        <end position="24"/>
    </location>
</feature>
<proteinExistence type="predicted"/>
<evidence type="ECO:0000313" key="2">
    <source>
        <dbReference type="EMBL" id="KAJ7724868.1"/>
    </source>
</evidence>
<keyword evidence="1" id="KW-0732">Signal</keyword>
<dbReference type="AlphaFoldDB" id="A0AAD7MMU3"/>
<reference evidence="2" key="1">
    <citation type="submission" date="2023-03" db="EMBL/GenBank/DDBJ databases">
        <title>Massive genome expansion in bonnet fungi (Mycena s.s.) driven by repeated elements and novel gene families across ecological guilds.</title>
        <authorList>
            <consortium name="Lawrence Berkeley National Laboratory"/>
            <person name="Harder C.B."/>
            <person name="Miyauchi S."/>
            <person name="Viragh M."/>
            <person name="Kuo A."/>
            <person name="Thoen E."/>
            <person name="Andreopoulos B."/>
            <person name="Lu D."/>
            <person name="Skrede I."/>
            <person name="Drula E."/>
            <person name="Henrissat B."/>
            <person name="Morin E."/>
            <person name="Kohler A."/>
            <person name="Barry K."/>
            <person name="LaButti K."/>
            <person name="Morin E."/>
            <person name="Salamov A."/>
            <person name="Lipzen A."/>
            <person name="Mereny Z."/>
            <person name="Hegedus B."/>
            <person name="Baldrian P."/>
            <person name="Stursova M."/>
            <person name="Weitz H."/>
            <person name="Taylor A."/>
            <person name="Grigoriev I.V."/>
            <person name="Nagy L.G."/>
            <person name="Martin F."/>
            <person name="Kauserud H."/>
        </authorList>
    </citation>
    <scope>NUCLEOTIDE SEQUENCE</scope>
    <source>
        <strain evidence="2">CBHHK182m</strain>
    </source>
</reference>
<name>A0AAD7MMU3_9AGAR</name>
<protein>
    <recommendedName>
        <fullName evidence="4">Secreted protein</fullName>
    </recommendedName>
</protein>
<sequence>MWLKSPRGMACSLVVGPGLRLALAFLPNARQLAIRGACIYSGGKKNEFCRLASFLHRITSNKMLPYTNLNSMMFHAV</sequence>
<feature type="chain" id="PRO_5042110799" description="Secreted protein" evidence="1">
    <location>
        <begin position="25"/>
        <end position="77"/>
    </location>
</feature>
<dbReference type="EMBL" id="JARKIB010000198">
    <property type="protein sequence ID" value="KAJ7724868.1"/>
    <property type="molecule type" value="Genomic_DNA"/>
</dbReference>